<sequence>MKKAKNWSSFILGSVLALSLTACGSTQTSENESGTKESNSAYPEKPIKITAPSGAGSGLDTTARALTKVLLGEELVSQTITVENKPGGGQAVGVAEFVSQDSKDPYQLYLPSVPLIINNLKKEGNSPYSYNDLTPLAQLTKDYGAIVVPIDSKYNDLKTLFDDLKANPEEITLAGGSAPGSQDHLVAMLPAVKAGVDPSKIKFVSYDGGGEAMTAILGGNADVLATDISGTGEYLKAGKIKVLGVSSPTRLSGDYKDIPTYAEEGIDAEFTIWRGLFGPKDMPDYAVKYWEEKLKELSESPEWQEALKTNGWENGYKNGEDFKVFLKEQEILIGEILSSLGMEK</sequence>
<comment type="caution">
    <text evidence="4">The sequence shown here is derived from an EMBL/GenBank/DDBJ whole genome shotgun (WGS) entry which is preliminary data.</text>
</comment>
<reference evidence="4 5" key="1">
    <citation type="submission" date="2024-09" db="EMBL/GenBank/DDBJ databases">
        <authorList>
            <person name="Sun Q."/>
            <person name="Mori K."/>
        </authorList>
    </citation>
    <scope>NUCLEOTIDE SEQUENCE [LARGE SCALE GENOMIC DNA]</scope>
    <source>
        <strain evidence="4 5">CCM 7228</strain>
    </source>
</reference>
<feature type="region of interest" description="Disordered" evidence="2">
    <location>
        <begin position="26"/>
        <end position="56"/>
    </location>
</feature>
<dbReference type="PROSITE" id="PS51257">
    <property type="entry name" value="PROKAR_LIPOPROTEIN"/>
    <property type="match status" value="1"/>
</dbReference>
<feature type="compositionally biased region" description="Polar residues" evidence="2">
    <location>
        <begin position="26"/>
        <end position="41"/>
    </location>
</feature>
<dbReference type="InterPro" id="IPR005064">
    <property type="entry name" value="BUG"/>
</dbReference>
<organism evidence="4 5">
    <name type="scientific">Metabacillus herbersteinensis</name>
    <dbReference type="NCBI Taxonomy" id="283816"/>
    <lineage>
        <taxon>Bacteria</taxon>
        <taxon>Bacillati</taxon>
        <taxon>Bacillota</taxon>
        <taxon>Bacilli</taxon>
        <taxon>Bacillales</taxon>
        <taxon>Bacillaceae</taxon>
        <taxon>Metabacillus</taxon>
    </lineage>
</organism>
<keyword evidence="3" id="KW-0732">Signal</keyword>
<evidence type="ECO:0000256" key="3">
    <source>
        <dbReference type="SAM" id="SignalP"/>
    </source>
</evidence>
<proteinExistence type="inferred from homology"/>
<comment type="similarity">
    <text evidence="1">Belongs to the UPF0065 (bug) family.</text>
</comment>
<evidence type="ECO:0000256" key="1">
    <source>
        <dbReference type="ARBA" id="ARBA00006987"/>
    </source>
</evidence>
<dbReference type="Pfam" id="PF03401">
    <property type="entry name" value="TctC"/>
    <property type="match status" value="1"/>
</dbReference>
<keyword evidence="5" id="KW-1185">Reference proteome</keyword>
<dbReference type="Gene3D" id="3.40.190.150">
    <property type="entry name" value="Bordetella uptake gene, domain 1"/>
    <property type="match status" value="1"/>
</dbReference>
<dbReference type="PANTHER" id="PTHR42928">
    <property type="entry name" value="TRICARBOXYLATE-BINDING PROTEIN"/>
    <property type="match status" value="1"/>
</dbReference>
<dbReference type="RefSeq" id="WP_378931731.1">
    <property type="nucleotide sequence ID" value="NZ_JBHLVO010000003.1"/>
</dbReference>
<evidence type="ECO:0000313" key="5">
    <source>
        <dbReference type="Proteomes" id="UP001589854"/>
    </source>
</evidence>
<dbReference type="EMBL" id="JBHLVO010000003">
    <property type="protein sequence ID" value="MFC0271078.1"/>
    <property type="molecule type" value="Genomic_DNA"/>
</dbReference>
<dbReference type="Gene3D" id="3.40.190.10">
    <property type="entry name" value="Periplasmic binding protein-like II"/>
    <property type="match status" value="1"/>
</dbReference>
<accession>A0ABV6GC72</accession>
<dbReference type="PANTHER" id="PTHR42928:SF3">
    <property type="entry name" value="UPF0065 PROTEIN YFLP"/>
    <property type="match status" value="1"/>
</dbReference>
<evidence type="ECO:0000256" key="2">
    <source>
        <dbReference type="SAM" id="MobiDB-lite"/>
    </source>
</evidence>
<dbReference type="SUPFAM" id="SSF53850">
    <property type="entry name" value="Periplasmic binding protein-like II"/>
    <property type="match status" value="1"/>
</dbReference>
<name>A0ABV6GC72_9BACI</name>
<dbReference type="PIRSF" id="PIRSF017082">
    <property type="entry name" value="YflP"/>
    <property type="match status" value="1"/>
</dbReference>
<dbReference type="CDD" id="cd07012">
    <property type="entry name" value="PBP2_Bug_TTT"/>
    <property type="match status" value="1"/>
</dbReference>
<dbReference type="Proteomes" id="UP001589854">
    <property type="component" value="Unassembled WGS sequence"/>
</dbReference>
<dbReference type="InterPro" id="IPR042100">
    <property type="entry name" value="Bug_dom1"/>
</dbReference>
<feature type="signal peptide" evidence="3">
    <location>
        <begin position="1"/>
        <end position="24"/>
    </location>
</feature>
<protein>
    <submittedName>
        <fullName evidence="4">Bug family tripartite tricarboxylate transporter substrate binding protein</fullName>
    </submittedName>
</protein>
<gene>
    <name evidence="4" type="ORF">ACFFIX_06390</name>
</gene>
<feature type="chain" id="PRO_5045061398" evidence="3">
    <location>
        <begin position="25"/>
        <end position="344"/>
    </location>
</feature>
<evidence type="ECO:0000313" key="4">
    <source>
        <dbReference type="EMBL" id="MFC0271078.1"/>
    </source>
</evidence>